<dbReference type="InterPro" id="IPR027417">
    <property type="entry name" value="P-loop_NTPase"/>
</dbReference>
<protein>
    <recommendedName>
        <fullName evidence="2">Death domain-containing protein</fullName>
    </recommendedName>
</protein>
<evidence type="ECO:0000313" key="3">
    <source>
        <dbReference type="EMBL" id="CAC5403813.1"/>
    </source>
</evidence>
<dbReference type="AlphaFoldDB" id="A0A6J8D505"/>
<reference evidence="3 4" key="1">
    <citation type="submission" date="2020-06" db="EMBL/GenBank/DDBJ databases">
        <authorList>
            <person name="Li R."/>
            <person name="Bekaert M."/>
        </authorList>
    </citation>
    <scope>NUCLEOTIDE SEQUENCE [LARGE SCALE GENOMIC DNA]</scope>
    <source>
        <strain evidence="4">wild</strain>
    </source>
</reference>
<accession>A0A6J8D505</accession>
<feature type="domain" description="Death" evidence="2">
    <location>
        <begin position="154"/>
        <end position="210"/>
    </location>
</feature>
<dbReference type="InterPro" id="IPR011029">
    <property type="entry name" value="DEATH-like_dom_sf"/>
</dbReference>
<dbReference type="Gene3D" id="3.40.50.300">
    <property type="entry name" value="P-loop containing nucleotide triphosphate hydrolases"/>
    <property type="match status" value="1"/>
</dbReference>
<dbReference type="OrthoDB" id="10362767at2759"/>
<sequence>MSVLWKPGKALFSLQIAKEECEVDCQGLQEDALNQIPSDIELQRFSSRCEETVIRELAIHLGITLNEWETLRSKHEFVDIVKYRVLVTWREKYSGRFSNIAKALQDMSLSTHTLCQVKRIRKGHSDISEEYMDLIPTDEILDKLAQVIGVVSFQLGLELGLPITSIDIIQYNNGRDLVAQCKEILYQWREDQRIRPTIGVLVQALVNVDRGAKCLEEIIKTVGVKKYIPFYRKKKKIKTFLKKLNPFQKKIPIDSIKTGSESLLHRFKRMEPDDFKMFIAKGEYESYENRVYLAGACNVGKSCLASILIGEEIQKKWISTNGLTIYFGRNGINLEDKKMVTLVKSDTNIMKKLLLGNPNIVEKPVLSEPRNVNEEATDHEDSALKLSELNTVDKEFKYSDQKQENKSPSKTKDENPNVPSLTENVKTNLPSYPQMYPKHKVFTIQSDILKEIRTGEYKIKIAPSDLVDFGGQRCFDMTHQLFIQHKGTFVLMFDGRYELHTPLEEYPQGETGKDILVHWVNSILLYCKEDDDLLPLILFAATHSDCLEKDAMLAKERIFTQELAKLFSTHVKNGHILYDRVFFINATNSKDPQIEHLKEKLVDIAFQQSTWGQKMPISWVPLELQISEMRTNNFSVIEKETIQELNRLNDEFSLPEYLIDKFLRIQHSLGKILYFNIQGLDNFIVVQPTVMVNILRSFITDSMFWPEQQDLRSILENTANTGTIKKLQLFQLWSQPPFDVYLPTDQHKEYIINVLAHLDILVQPKHESKVKTSDPLYMVPSVVKTKLPDNLCPCKEQETICLSYYLKDCAIPSALTFKLIAAAVIIWPLKEIDGRPCLFFQSAILNIDDKNQLLIAIKGQRVIVYLINKESRYLISPDVAASIQECMTSALQRVLHFYHECFGQTPLKTDEVSLLEKEVGFICNQEPCLVSIEFAKSKKSWVCKNNQIEHHTKHCLYWIFKKQTNTCSKECKGLDVGTLSLRPNDQHLVRIAKQIPITIFDQFIIHLGLTREKWEEIEYQFLAKEGALGSKLMAMYELQNIKEIEDQPVIFKDLSDALKKMDRPHSLCQILREDTKLIDNASSTLQEIPSDEILKKLPNKLGNCTIQLGLELGLSFSRIQKTMSNNSKDMYKQLYDILNEWKISSKSRPSVLNLMKALQQTQSGGLKFLREQYKHN</sequence>
<name>A0A6J8D505_MYTCO</name>
<keyword evidence="4" id="KW-1185">Reference proteome</keyword>
<dbReference type="EMBL" id="CACVKT020006856">
    <property type="protein sequence ID" value="CAC5403813.1"/>
    <property type="molecule type" value="Genomic_DNA"/>
</dbReference>
<proteinExistence type="predicted"/>
<dbReference type="Pfam" id="PF00531">
    <property type="entry name" value="Death"/>
    <property type="match status" value="1"/>
</dbReference>
<dbReference type="Gene3D" id="1.10.533.10">
    <property type="entry name" value="Death Domain, Fas"/>
    <property type="match status" value="3"/>
</dbReference>
<evidence type="ECO:0000259" key="2">
    <source>
        <dbReference type="PROSITE" id="PS50017"/>
    </source>
</evidence>
<evidence type="ECO:0000313" key="4">
    <source>
        <dbReference type="Proteomes" id="UP000507470"/>
    </source>
</evidence>
<feature type="compositionally biased region" description="Basic and acidic residues" evidence="1">
    <location>
        <begin position="398"/>
        <end position="415"/>
    </location>
</feature>
<feature type="domain" description="Death" evidence="2">
    <location>
        <begin position="1107"/>
        <end position="1162"/>
    </location>
</feature>
<organism evidence="3 4">
    <name type="scientific">Mytilus coruscus</name>
    <name type="common">Sea mussel</name>
    <dbReference type="NCBI Taxonomy" id="42192"/>
    <lineage>
        <taxon>Eukaryota</taxon>
        <taxon>Metazoa</taxon>
        <taxon>Spiralia</taxon>
        <taxon>Lophotrochozoa</taxon>
        <taxon>Mollusca</taxon>
        <taxon>Bivalvia</taxon>
        <taxon>Autobranchia</taxon>
        <taxon>Pteriomorphia</taxon>
        <taxon>Mytilida</taxon>
        <taxon>Mytiloidea</taxon>
        <taxon>Mytilidae</taxon>
        <taxon>Mytilinae</taxon>
        <taxon>Mytilus</taxon>
    </lineage>
</organism>
<dbReference type="InterPro" id="IPR000488">
    <property type="entry name" value="Death_dom"/>
</dbReference>
<feature type="compositionally biased region" description="Polar residues" evidence="1">
    <location>
        <begin position="417"/>
        <end position="429"/>
    </location>
</feature>
<gene>
    <name evidence="3" type="ORF">MCOR_37678</name>
</gene>
<dbReference type="Proteomes" id="UP000507470">
    <property type="component" value="Unassembled WGS sequence"/>
</dbReference>
<dbReference type="SUPFAM" id="SSF52540">
    <property type="entry name" value="P-loop containing nucleoside triphosphate hydrolases"/>
    <property type="match status" value="1"/>
</dbReference>
<dbReference type="CDD" id="cd01670">
    <property type="entry name" value="Death"/>
    <property type="match status" value="1"/>
</dbReference>
<dbReference type="SUPFAM" id="SSF47986">
    <property type="entry name" value="DEATH domain"/>
    <property type="match status" value="2"/>
</dbReference>
<feature type="region of interest" description="Disordered" evidence="1">
    <location>
        <begin position="398"/>
        <end position="429"/>
    </location>
</feature>
<dbReference type="GO" id="GO:0007165">
    <property type="term" value="P:signal transduction"/>
    <property type="evidence" value="ECO:0007669"/>
    <property type="project" value="InterPro"/>
</dbReference>
<evidence type="ECO:0000256" key="1">
    <source>
        <dbReference type="SAM" id="MobiDB-lite"/>
    </source>
</evidence>
<dbReference type="PROSITE" id="PS50017">
    <property type="entry name" value="DEATH_DOMAIN"/>
    <property type="match status" value="2"/>
</dbReference>
<dbReference type="SMART" id="SM00005">
    <property type="entry name" value="DEATH"/>
    <property type="match status" value="2"/>
</dbReference>